<dbReference type="InterPro" id="IPR014161">
    <property type="entry name" value="Tol-Pal_TolA"/>
</dbReference>
<keyword evidence="3" id="KW-1133">Transmembrane helix</keyword>
<dbReference type="Pfam" id="PF13103">
    <property type="entry name" value="TonB_2"/>
    <property type="match status" value="1"/>
</dbReference>
<comment type="subcellular location">
    <subcellularLocation>
        <location evidence="1">Membrane</location>
        <topology evidence="1">Single-pass membrane protein</topology>
    </subcellularLocation>
</comment>
<name>A0ABR9G0U3_9GAMM</name>
<dbReference type="SUPFAM" id="SSF74653">
    <property type="entry name" value="TolA/TonB C-terminal domain"/>
    <property type="match status" value="1"/>
</dbReference>
<comment type="caution">
    <text evidence="6">The sequence shown here is derived from an EMBL/GenBank/DDBJ whole genome shotgun (WGS) entry which is preliminary data.</text>
</comment>
<feature type="compositionally biased region" description="Low complexity" evidence="5">
    <location>
        <begin position="70"/>
        <end position="82"/>
    </location>
</feature>
<evidence type="ECO:0000256" key="1">
    <source>
        <dbReference type="ARBA" id="ARBA00004167"/>
    </source>
</evidence>
<dbReference type="Proteomes" id="UP001645038">
    <property type="component" value="Unassembled WGS sequence"/>
</dbReference>
<evidence type="ECO:0000313" key="6">
    <source>
        <dbReference type="EMBL" id="MBE0464507.1"/>
    </source>
</evidence>
<evidence type="ECO:0000256" key="5">
    <source>
        <dbReference type="SAM" id="MobiDB-lite"/>
    </source>
</evidence>
<evidence type="ECO:0000256" key="2">
    <source>
        <dbReference type="ARBA" id="ARBA00022692"/>
    </source>
</evidence>
<keyword evidence="7" id="KW-1185">Reference proteome</keyword>
<feature type="non-terminal residue" evidence="6">
    <location>
        <position position="1"/>
    </location>
</feature>
<organism evidence="6 7">
    <name type="scientific">Halomonas colorata</name>
    <dbReference type="NCBI Taxonomy" id="2742615"/>
    <lineage>
        <taxon>Bacteria</taxon>
        <taxon>Pseudomonadati</taxon>
        <taxon>Pseudomonadota</taxon>
        <taxon>Gammaproteobacteria</taxon>
        <taxon>Oceanospirillales</taxon>
        <taxon>Halomonadaceae</taxon>
        <taxon>Halomonas</taxon>
    </lineage>
</organism>
<gene>
    <name evidence="6" type="primary">tolA</name>
    <name evidence="6" type="ORF">EI547_13730</name>
</gene>
<feature type="compositionally biased region" description="Basic and acidic residues" evidence="5">
    <location>
        <begin position="40"/>
        <end position="69"/>
    </location>
</feature>
<reference evidence="6 7" key="1">
    <citation type="submission" date="2020-07" db="EMBL/GenBank/DDBJ databases">
        <title>Halophilic bacteria isolated from french cheeses.</title>
        <authorList>
            <person name="Kothe C.I."/>
            <person name="Farah-Kraiem B."/>
            <person name="Renault P."/>
            <person name="Dridi B."/>
        </authorList>
    </citation>
    <scope>NUCLEOTIDE SEQUENCE [LARGE SCALE GENOMIC DNA]</scope>
    <source>
        <strain evidence="6 7">FME20</strain>
    </source>
</reference>
<protein>
    <submittedName>
        <fullName evidence="6">Cell envelope integrity protein TolA</fullName>
    </submittedName>
</protein>
<dbReference type="NCBIfam" id="TIGR01352">
    <property type="entry name" value="tonB_Cterm"/>
    <property type="match status" value="1"/>
</dbReference>
<proteinExistence type="predicted"/>
<evidence type="ECO:0000256" key="3">
    <source>
        <dbReference type="ARBA" id="ARBA00022989"/>
    </source>
</evidence>
<evidence type="ECO:0000313" key="7">
    <source>
        <dbReference type="Proteomes" id="UP001645038"/>
    </source>
</evidence>
<feature type="compositionally biased region" description="Basic and acidic residues" evidence="5">
    <location>
        <begin position="1"/>
        <end position="31"/>
    </location>
</feature>
<keyword evidence="4" id="KW-0472">Membrane</keyword>
<evidence type="ECO:0000256" key="4">
    <source>
        <dbReference type="ARBA" id="ARBA00023136"/>
    </source>
</evidence>
<feature type="region of interest" description="Disordered" evidence="5">
    <location>
        <begin position="1"/>
        <end position="82"/>
    </location>
</feature>
<accession>A0ABR9G0U3</accession>
<sequence>AEAKAAAEAEAKAAAEAEAKAAAEAEAKAAAEAEAEAEAEAARQREAEAQREREAEERRAREEAERQRQAAEAAEAAMQRQLAGEAEAAANAQQAQQAVNNFSNIMRRAVEQAWIIPGGASDGMRAIVNVRLGPSGEVLLATIATSSGDSAFDQSAIQAIEQAAPYSELLQLSEAQQREIRPRITLNFSPGGVR</sequence>
<dbReference type="RefSeq" id="WP_192539000.1">
    <property type="nucleotide sequence ID" value="NZ_RRZB01000037.1"/>
</dbReference>
<keyword evidence="2" id="KW-0812">Transmembrane</keyword>
<dbReference type="EMBL" id="RRZB01000037">
    <property type="protein sequence ID" value="MBE0464507.1"/>
    <property type="molecule type" value="Genomic_DNA"/>
</dbReference>
<dbReference type="InterPro" id="IPR006260">
    <property type="entry name" value="TonB/TolA_C"/>
</dbReference>
<dbReference type="NCBIfam" id="TIGR02794">
    <property type="entry name" value="tolA_full"/>
    <property type="match status" value="1"/>
</dbReference>
<dbReference type="Gene3D" id="3.30.1150.10">
    <property type="match status" value="1"/>
</dbReference>